<dbReference type="AlphaFoldDB" id="A0A420EY33"/>
<keyword evidence="7" id="KW-0067">ATP-binding</keyword>
<dbReference type="PANTHER" id="PTHR24421">
    <property type="entry name" value="NITRATE/NITRITE SENSOR PROTEIN NARX-RELATED"/>
    <property type="match status" value="1"/>
</dbReference>
<feature type="transmembrane region" description="Helical" evidence="9">
    <location>
        <begin position="74"/>
        <end position="95"/>
    </location>
</feature>
<dbReference type="InterPro" id="IPR003594">
    <property type="entry name" value="HATPase_dom"/>
</dbReference>
<feature type="transmembrane region" description="Helical" evidence="9">
    <location>
        <begin position="250"/>
        <end position="269"/>
    </location>
</feature>
<dbReference type="Proteomes" id="UP001432190">
    <property type="component" value="Chromosome"/>
</dbReference>
<dbReference type="Pfam" id="PF07730">
    <property type="entry name" value="HisKA_3"/>
    <property type="match status" value="1"/>
</dbReference>
<dbReference type="OrthoDB" id="227596at2"/>
<feature type="transmembrane region" description="Helical" evidence="9">
    <location>
        <begin position="115"/>
        <end position="133"/>
    </location>
</feature>
<organism evidence="11 13">
    <name type="scientific">Micromonospora globbae</name>
    <dbReference type="NCBI Taxonomy" id="1894969"/>
    <lineage>
        <taxon>Bacteria</taxon>
        <taxon>Bacillati</taxon>
        <taxon>Actinomycetota</taxon>
        <taxon>Actinomycetes</taxon>
        <taxon>Micromonosporales</taxon>
        <taxon>Micromonosporaceae</taxon>
        <taxon>Micromonospora</taxon>
    </lineage>
</organism>
<dbReference type="RefSeq" id="WP_120329995.1">
    <property type="nucleotide sequence ID" value="NZ_CP108084.1"/>
</dbReference>
<dbReference type="GO" id="GO:0046983">
    <property type="term" value="F:protein dimerization activity"/>
    <property type="evidence" value="ECO:0007669"/>
    <property type="project" value="InterPro"/>
</dbReference>
<feature type="domain" description="Histidine kinase/HSP90-like ATPase" evidence="10">
    <location>
        <begin position="581"/>
        <end position="671"/>
    </location>
</feature>
<comment type="catalytic activity">
    <reaction evidence="1">
        <text>ATP + protein L-histidine = ADP + protein N-phospho-L-histidine.</text>
        <dbReference type="EC" id="2.7.13.3"/>
    </reaction>
</comment>
<evidence type="ECO:0000313" key="11">
    <source>
        <dbReference type="EMBL" id="RKF25624.1"/>
    </source>
</evidence>
<accession>A0A420EY33</accession>
<dbReference type="Gene3D" id="3.30.450.40">
    <property type="match status" value="1"/>
</dbReference>
<keyword evidence="9" id="KW-0472">Membrane</keyword>
<evidence type="ECO:0000256" key="2">
    <source>
        <dbReference type="ARBA" id="ARBA00012438"/>
    </source>
</evidence>
<dbReference type="EMBL" id="CP108084">
    <property type="protein sequence ID" value="WUP47751.1"/>
    <property type="molecule type" value="Genomic_DNA"/>
</dbReference>
<dbReference type="GO" id="GO:0000155">
    <property type="term" value="F:phosphorelay sensor kinase activity"/>
    <property type="evidence" value="ECO:0007669"/>
    <property type="project" value="InterPro"/>
</dbReference>
<keyword evidence="9" id="KW-1133">Transmembrane helix</keyword>
<keyword evidence="5" id="KW-0547">Nucleotide-binding</keyword>
<evidence type="ECO:0000256" key="8">
    <source>
        <dbReference type="ARBA" id="ARBA00023012"/>
    </source>
</evidence>
<evidence type="ECO:0000256" key="9">
    <source>
        <dbReference type="SAM" id="Phobius"/>
    </source>
</evidence>
<evidence type="ECO:0000313" key="13">
    <source>
        <dbReference type="Proteomes" id="UP000285744"/>
    </source>
</evidence>
<evidence type="ECO:0000313" key="14">
    <source>
        <dbReference type="Proteomes" id="UP001432190"/>
    </source>
</evidence>
<evidence type="ECO:0000256" key="1">
    <source>
        <dbReference type="ARBA" id="ARBA00000085"/>
    </source>
</evidence>
<gene>
    <name evidence="11" type="ORF">D7I43_19615</name>
    <name evidence="12" type="ORF">OG994_19210</name>
</gene>
<dbReference type="InterPro" id="IPR011712">
    <property type="entry name" value="Sig_transdc_His_kin_sub3_dim/P"/>
</dbReference>
<dbReference type="SUPFAM" id="SSF55781">
    <property type="entry name" value="GAF domain-like"/>
    <property type="match status" value="1"/>
</dbReference>
<sequence>MSGATVTSGVGGERGHPPAAAVTVAAAAGAVVLGALLWASAGRGMNWTLAGNICHSLLLATSGWWLGRSRAGRAVGWLLLGSGTAGAVDVLAAGWTAAGVAAGWPGSQVTAWVQLWLWALFVVPLFTVLPAVFPDGRPPAARLRWVPWLGAAATAVTALDGALGPGPLPVAGDPPPANPLAVGFAPVLSAASALTVGAAVLAAVASLALRWRRADPTQRQQMKFLWYAVAVVLGIELAGGLMPYQVAQTGYFLIPVLLVGAIVLSVRRYRLYDIDPFIRRTAVLAALTTLIFAVYLGIVSLLGTAVGPAPGLALIASAVVAAVAEPVRRRLQRAATRWLFGHRDEPLEALAALRGQLTAVADPSELPATTATAVARALRAPYVSVRLLSDGAHTEVARVGVPVGEPSVEVPLEWRNELVGTLVVGPRAPGEQYSRADLALLAELAHSIGSALHAVRLAAELRTAQERAVHARADERQRLRHDLHDGLGPLLSGIGLALDGVRRGAGDDGPLAADLDLISRQVRSAATAVRRIIDALQPAAVADLGLVGAVSDHLDRCAALPGAPRIAHRHDGVADAALPPAVAEAAYLVVLEAVANVLRHAGARTCTVSLTGGPRLTVQVDDDGGGIGERYVAGVGTGSMRRRVRELGGQFELGPRPGGGTRVRAVFPTGVPDE</sequence>
<evidence type="ECO:0000259" key="10">
    <source>
        <dbReference type="SMART" id="SM00387"/>
    </source>
</evidence>
<reference evidence="11 13" key="1">
    <citation type="journal article" date="2018" name="Int. J. Syst. Evol. Microbiol.">
        <title>Micromonospora globbae sp. nov., an endophytic actinomycete isolated from roots of Globba winitii C. H. Wright.</title>
        <authorList>
            <person name="Kuncharoen N."/>
            <person name="Pittayakhajonwut P."/>
            <person name="Tanasupawat S."/>
        </authorList>
    </citation>
    <scope>NUCLEOTIDE SEQUENCE [LARGE SCALE GENOMIC DNA]</scope>
    <source>
        <strain evidence="11 13">WPS1-2</strain>
    </source>
</reference>
<dbReference type="InterPro" id="IPR036890">
    <property type="entry name" value="HATPase_C_sf"/>
</dbReference>
<feature type="transmembrane region" description="Helical" evidence="9">
    <location>
        <begin position="281"/>
        <end position="303"/>
    </location>
</feature>
<feature type="transmembrane region" description="Helical" evidence="9">
    <location>
        <begin position="145"/>
        <end position="164"/>
    </location>
</feature>
<protein>
    <recommendedName>
        <fullName evidence="2">histidine kinase</fullName>
        <ecNumber evidence="2">2.7.13.3</ecNumber>
    </recommendedName>
</protein>
<keyword evidence="9" id="KW-0812">Transmembrane</keyword>
<evidence type="ECO:0000256" key="4">
    <source>
        <dbReference type="ARBA" id="ARBA00022679"/>
    </source>
</evidence>
<dbReference type="CDD" id="cd16917">
    <property type="entry name" value="HATPase_UhpB-NarQ-NarX-like"/>
    <property type="match status" value="1"/>
</dbReference>
<feature type="transmembrane region" description="Helical" evidence="9">
    <location>
        <begin position="224"/>
        <end position="244"/>
    </location>
</feature>
<dbReference type="InterPro" id="IPR029016">
    <property type="entry name" value="GAF-like_dom_sf"/>
</dbReference>
<dbReference type="Proteomes" id="UP000285744">
    <property type="component" value="Unassembled WGS sequence"/>
</dbReference>
<keyword evidence="3" id="KW-0597">Phosphoprotein</keyword>
<keyword evidence="6 11" id="KW-0418">Kinase</keyword>
<dbReference type="InterPro" id="IPR050482">
    <property type="entry name" value="Sensor_HK_TwoCompSys"/>
</dbReference>
<evidence type="ECO:0000313" key="12">
    <source>
        <dbReference type="EMBL" id="WUP47751.1"/>
    </source>
</evidence>
<evidence type="ECO:0000256" key="3">
    <source>
        <dbReference type="ARBA" id="ARBA00022553"/>
    </source>
</evidence>
<dbReference type="Gene3D" id="3.30.565.10">
    <property type="entry name" value="Histidine kinase-like ATPase, C-terminal domain"/>
    <property type="match status" value="1"/>
</dbReference>
<dbReference type="SMART" id="SM00387">
    <property type="entry name" value="HATPase_c"/>
    <property type="match status" value="1"/>
</dbReference>
<dbReference type="Gene3D" id="1.20.5.1930">
    <property type="match status" value="1"/>
</dbReference>
<keyword evidence="14" id="KW-1185">Reference proteome</keyword>
<evidence type="ECO:0000256" key="5">
    <source>
        <dbReference type="ARBA" id="ARBA00022741"/>
    </source>
</evidence>
<feature type="transmembrane region" description="Helical" evidence="9">
    <location>
        <begin position="20"/>
        <end position="41"/>
    </location>
</feature>
<dbReference type="SUPFAM" id="SSF55874">
    <property type="entry name" value="ATPase domain of HSP90 chaperone/DNA topoisomerase II/histidine kinase"/>
    <property type="match status" value="1"/>
</dbReference>
<name>A0A420EY33_9ACTN</name>
<dbReference type="EMBL" id="RAQQ01000014">
    <property type="protein sequence ID" value="RKF25624.1"/>
    <property type="molecule type" value="Genomic_DNA"/>
</dbReference>
<dbReference type="GO" id="GO:0016020">
    <property type="term" value="C:membrane"/>
    <property type="evidence" value="ECO:0007669"/>
    <property type="project" value="InterPro"/>
</dbReference>
<evidence type="ECO:0000256" key="6">
    <source>
        <dbReference type="ARBA" id="ARBA00022777"/>
    </source>
</evidence>
<keyword evidence="8" id="KW-0902">Two-component regulatory system</keyword>
<dbReference type="PANTHER" id="PTHR24421:SF10">
    <property type="entry name" value="NITRATE_NITRITE SENSOR PROTEIN NARQ"/>
    <property type="match status" value="1"/>
</dbReference>
<keyword evidence="4" id="KW-0808">Transferase</keyword>
<reference evidence="12" key="2">
    <citation type="submission" date="2022-10" db="EMBL/GenBank/DDBJ databases">
        <title>The complete genomes of actinobacterial strains from the NBC collection.</title>
        <authorList>
            <person name="Joergensen T.S."/>
            <person name="Alvarez Arevalo M."/>
            <person name="Sterndorff E.B."/>
            <person name="Faurdal D."/>
            <person name="Vuksanovic O."/>
            <person name="Mourched A.-S."/>
            <person name="Charusanti P."/>
            <person name="Shaw S."/>
            <person name="Blin K."/>
            <person name="Weber T."/>
        </authorList>
    </citation>
    <scope>NUCLEOTIDE SEQUENCE</scope>
    <source>
        <strain evidence="12">NBC_00256</strain>
    </source>
</reference>
<dbReference type="GO" id="GO:0005524">
    <property type="term" value="F:ATP binding"/>
    <property type="evidence" value="ECO:0007669"/>
    <property type="project" value="UniProtKB-KW"/>
</dbReference>
<evidence type="ECO:0000256" key="7">
    <source>
        <dbReference type="ARBA" id="ARBA00022840"/>
    </source>
</evidence>
<proteinExistence type="predicted"/>
<dbReference type="Pfam" id="PF02518">
    <property type="entry name" value="HATPase_c"/>
    <property type="match status" value="1"/>
</dbReference>
<feature type="transmembrane region" description="Helical" evidence="9">
    <location>
        <begin position="184"/>
        <end position="212"/>
    </location>
</feature>
<dbReference type="EC" id="2.7.13.3" evidence="2"/>